<dbReference type="OrthoDB" id="3477286at2759"/>
<dbReference type="Pfam" id="PF23397">
    <property type="entry name" value="DUF7104"/>
    <property type="match status" value="5"/>
</dbReference>
<dbReference type="Pfam" id="PF06985">
    <property type="entry name" value="HET"/>
    <property type="match status" value="1"/>
</dbReference>
<dbReference type="EMBL" id="ML735223">
    <property type="protein sequence ID" value="KAE8394461.1"/>
    <property type="molecule type" value="Genomic_DNA"/>
</dbReference>
<dbReference type="PANTHER" id="PTHR24148:SF78">
    <property type="entry name" value="HETEROKARYON INCOMPATIBILITY DOMAIN-CONTAINING PROTEIN"/>
    <property type="match status" value="1"/>
</dbReference>
<dbReference type="InterPro" id="IPR052895">
    <property type="entry name" value="HetReg/Transcr_Mod"/>
</dbReference>
<name>A0A5N7CJS1_PETAA</name>
<proteinExistence type="predicted"/>
<gene>
    <name evidence="2" type="ORF">BDV23DRAFT_169492</name>
</gene>
<dbReference type="InterPro" id="IPR010730">
    <property type="entry name" value="HET"/>
</dbReference>
<organism evidence="2">
    <name type="scientific">Petromyces alliaceus</name>
    <name type="common">Aspergillus alliaceus</name>
    <dbReference type="NCBI Taxonomy" id="209559"/>
    <lineage>
        <taxon>Eukaryota</taxon>
        <taxon>Fungi</taxon>
        <taxon>Dikarya</taxon>
        <taxon>Ascomycota</taxon>
        <taxon>Pezizomycotina</taxon>
        <taxon>Eurotiomycetes</taxon>
        <taxon>Eurotiomycetidae</taxon>
        <taxon>Eurotiales</taxon>
        <taxon>Aspergillaceae</taxon>
        <taxon>Aspergillus</taxon>
        <taxon>Aspergillus subgen. Circumdati</taxon>
    </lineage>
</organism>
<feature type="domain" description="Heterokaryon incompatibility" evidence="1">
    <location>
        <begin position="50"/>
        <end position="188"/>
    </location>
</feature>
<protein>
    <submittedName>
        <fullName evidence="2">HET-domain-containing protein</fullName>
    </submittedName>
</protein>
<dbReference type="InterPro" id="IPR055530">
    <property type="entry name" value="DUF7104"/>
</dbReference>
<dbReference type="AlphaFoldDB" id="A0A5N7CJS1"/>
<reference evidence="2" key="1">
    <citation type="submission" date="2019-04" db="EMBL/GenBank/DDBJ databases">
        <title>Friends and foes A comparative genomics studyof 23 Aspergillus species from section Flavi.</title>
        <authorList>
            <consortium name="DOE Joint Genome Institute"/>
            <person name="Kjaerbolling I."/>
            <person name="Vesth T."/>
            <person name="Frisvad J.C."/>
            <person name="Nybo J.L."/>
            <person name="Theobald S."/>
            <person name="Kildgaard S."/>
            <person name="Isbrandt T."/>
            <person name="Kuo A."/>
            <person name="Sato A."/>
            <person name="Lyhne E.K."/>
            <person name="Kogle M.E."/>
            <person name="Wiebenga A."/>
            <person name="Kun R.S."/>
            <person name="Lubbers R.J."/>
            <person name="Makela M.R."/>
            <person name="Barry K."/>
            <person name="Chovatia M."/>
            <person name="Clum A."/>
            <person name="Daum C."/>
            <person name="Haridas S."/>
            <person name="He G."/>
            <person name="LaButti K."/>
            <person name="Lipzen A."/>
            <person name="Mondo S."/>
            <person name="Riley R."/>
            <person name="Salamov A."/>
            <person name="Simmons B.A."/>
            <person name="Magnuson J.K."/>
            <person name="Henrissat B."/>
            <person name="Mortensen U.H."/>
            <person name="Larsen T.O."/>
            <person name="Devries R.P."/>
            <person name="Grigoriev I.V."/>
            <person name="Machida M."/>
            <person name="Baker S.E."/>
            <person name="Andersen M.R."/>
        </authorList>
    </citation>
    <scope>NUCLEOTIDE SEQUENCE [LARGE SCALE GENOMIC DNA]</scope>
    <source>
        <strain evidence="2">IBT 14317</strain>
    </source>
</reference>
<evidence type="ECO:0000313" key="2">
    <source>
        <dbReference type="EMBL" id="KAE8394461.1"/>
    </source>
</evidence>
<dbReference type="PANTHER" id="PTHR24148">
    <property type="entry name" value="ANKYRIN REPEAT DOMAIN-CONTAINING PROTEIN 39 HOMOLOG-RELATED"/>
    <property type="match status" value="1"/>
</dbReference>
<accession>A0A5N7CJS1</accession>
<dbReference type="Proteomes" id="UP000326877">
    <property type="component" value="Unassembled WGS sequence"/>
</dbReference>
<sequence>MFPTNYSTLQLKPDTVRLARLLPPEKNDIQIKCELFNYSLPERSDRKHPYEALSYVWGSEMKPNTIILNGSAFSITQNLYTALTYLRHPQLERTIWVDAICINQDDDDEKSIQIPLMRAIYAQANRVIVWLGEAMADGDKALKTIHYLAEDKSLQDKSLLAQNWDTSEAACLRLLQREWFQRIWVLQEVGVARCISIICGSVEVNGHIFCEGLSNLRHSVKLPRSILPVLSLIRGALFRPSYDIDSHGTLAIGELLDMYRNHNATKPHDKVYALLGLSKENTDKAGLKPNYRLQWNEVFKQVAMHIFPSSCSVETWPGAQVAVIKGKGWILGYVDSVEEGTSKYGHQQINVIYNDTAHQLGCQSKWGTQWTLQASAESIHEGNIICLLQGASSPTILKLCNDRFTVIVSTTKLQPHKNIDRSDIVPAQNDFPIQGSLNDIYITWEIPLADRESNSRQTDQGELITVAPRYQEEAFEKAKRLHDISLIIDNIMIQVQQRKHPTDRIRYLLLHRGESLPVSEDVVKAAAANEGKHGHKVMQQLLEHCGRSLPVSEDVIKTAAANEGRHGEEIMQQLLEHSEKILPVSEDVVKAAAANKGEYGHEIMQQLLQRYRGSLPLSEDMIKTAAANEGEYGHGIIHQLLMLYRRGYRWGRKSLLVSEDVIKTAAANEGEYGHLIIQYLLEHCGEKSPVSEDVAKAAAANEGKHGHKIMQQLLKHYGKSLPVSKDVVKTAAANKGEYGHKIMQQLLEQDFGRYSRCSSECQAAGAIAQSTAASLAFVKSTIHVTGIIIVIRGFRRKINLH</sequence>
<evidence type="ECO:0000259" key="1">
    <source>
        <dbReference type="Pfam" id="PF06985"/>
    </source>
</evidence>